<organism evidence="2 3">
    <name type="scientific">Aspergillus pseudodeflectus</name>
    <dbReference type="NCBI Taxonomy" id="176178"/>
    <lineage>
        <taxon>Eukaryota</taxon>
        <taxon>Fungi</taxon>
        <taxon>Dikarya</taxon>
        <taxon>Ascomycota</taxon>
        <taxon>Pezizomycotina</taxon>
        <taxon>Eurotiomycetes</taxon>
        <taxon>Eurotiomycetidae</taxon>
        <taxon>Eurotiales</taxon>
        <taxon>Aspergillaceae</taxon>
        <taxon>Aspergillus</taxon>
        <taxon>Aspergillus subgen. Nidulantes</taxon>
    </lineage>
</organism>
<keyword evidence="1" id="KW-1133">Transmembrane helix</keyword>
<dbReference type="InterPro" id="IPR025363">
    <property type="entry name" value="DUF4267"/>
</dbReference>
<evidence type="ECO:0000313" key="2">
    <source>
        <dbReference type="EMBL" id="KAL2842613.1"/>
    </source>
</evidence>
<dbReference type="RefSeq" id="XP_070895179.1">
    <property type="nucleotide sequence ID" value="XM_071046691.1"/>
</dbReference>
<dbReference type="GeneID" id="98161855"/>
<evidence type="ECO:0000256" key="1">
    <source>
        <dbReference type="SAM" id="Phobius"/>
    </source>
</evidence>
<evidence type="ECO:0008006" key="4">
    <source>
        <dbReference type="Google" id="ProtNLM"/>
    </source>
</evidence>
<feature type="transmembrane region" description="Helical" evidence="1">
    <location>
        <begin position="164"/>
        <end position="184"/>
    </location>
</feature>
<feature type="transmembrane region" description="Helical" evidence="1">
    <location>
        <begin position="196"/>
        <end position="213"/>
    </location>
</feature>
<dbReference type="Proteomes" id="UP001610444">
    <property type="component" value="Unassembled WGS sequence"/>
</dbReference>
<comment type="caution">
    <text evidence="2">The sequence shown here is derived from an EMBL/GenBank/DDBJ whole genome shotgun (WGS) entry which is preliminary data.</text>
</comment>
<sequence>MVRLPSLQEQNHLTFPSHKIHPAAVGVWRTLNKDRNVLGYYVLNPEDIAEVHSTSPPDLRQRFEKELERVDGRNVADLEQLMNPSEDLLRPAASFTMSAFSPVPAYSIGGLLLGIGAHTFIWPSAEYERFGLPRESSPLMYLKAVRESTYGLALIALQHQGHDAALTTVAAVISLAGLVDGFVIRAHGGALRGKAFRHWGFFVVVAGWAWWRASFA</sequence>
<evidence type="ECO:0000313" key="3">
    <source>
        <dbReference type="Proteomes" id="UP001610444"/>
    </source>
</evidence>
<keyword evidence="1" id="KW-0472">Membrane</keyword>
<keyword evidence="3" id="KW-1185">Reference proteome</keyword>
<dbReference type="Pfam" id="PF14087">
    <property type="entry name" value="DUF4267"/>
    <property type="match status" value="1"/>
</dbReference>
<dbReference type="EMBL" id="JBFXLR010000050">
    <property type="protein sequence ID" value="KAL2842613.1"/>
    <property type="molecule type" value="Genomic_DNA"/>
</dbReference>
<reference evidence="2 3" key="1">
    <citation type="submission" date="2024-07" db="EMBL/GenBank/DDBJ databases">
        <title>Section-level genome sequencing and comparative genomics of Aspergillus sections Usti and Cavernicolus.</title>
        <authorList>
            <consortium name="Lawrence Berkeley National Laboratory"/>
            <person name="Nybo J.L."/>
            <person name="Vesth T.C."/>
            <person name="Theobald S."/>
            <person name="Frisvad J.C."/>
            <person name="Larsen T.O."/>
            <person name="Kjaerboelling I."/>
            <person name="Rothschild-Mancinelli K."/>
            <person name="Lyhne E.K."/>
            <person name="Kogle M.E."/>
            <person name="Barry K."/>
            <person name="Clum A."/>
            <person name="Na H."/>
            <person name="Ledsgaard L."/>
            <person name="Lin J."/>
            <person name="Lipzen A."/>
            <person name="Kuo A."/>
            <person name="Riley R."/>
            <person name="Mondo S."/>
            <person name="LaButti K."/>
            <person name="Haridas S."/>
            <person name="Pangalinan J."/>
            <person name="Salamov A.A."/>
            <person name="Simmons B.A."/>
            <person name="Magnuson J.K."/>
            <person name="Chen J."/>
            <person name="Drula E."/>
            <person name="Henrissat B."/>
            <person name="Wiebenga A."/>
            <person name="Lubbers R.J."/>
            <person name="Gomes A.C."/>
            <person name="Macurrencykelacurrency M.R."/>
            <person name="Stajich J."/>
            <person name="Grigoriev I.V."/>
            <person name="Mortensen U.H."/>
            <person name="De vries R.P."/>
            <person name="Baker S.E."/>
            <person name="Andersen M.R."/>
        </authorList>
    </citation>
    <scope>NUCLEOTIDE SEQUENCE [LARGE SCALE GENOMIC DNA]</scope>
    <source>
        <strain evidence="2 3">CBS 756.74</strain>
    </source>
</reference>
<gene>
    <name evidence="2" type="ORF">BJX68DRAFT_270548</name>
</gene>
<name>A0ABR4JRE7_9EURO</name>
<protein>
    <recommendedName>
        <fullName evidence="4">DUF2470 domain-containing protein</fullName>
    </recommendedName>
</protein>
<feature type="transmembrane region" description="Helical" evidence="1">
    <location>
        <begin position="103"/>
        <end position="122"/>
    </location>
</feature>
<accession>A0ABR4JRE7</accession>
<proteinExistence type="predicted"/>
<keyword evidence="1" id="KW-0812">Transmembrane</keyword>